<dbReference type="InterPro" id="IPR012808">
    <property type="entry name" value="CHP02453"/>
</dbReference>
<name>A0A0G9MRN0_9SPHN</name>
<dbReference type="STRING" id="502682.BMF35_a0075"/>
<dbReference type="AlphaFoldDB" id="A0A0G9MRN0"/>
<dbReference type="EMBL" id="LBHC01000001">
    <property type="protein sequence ID" value="KLE33365.1"/>
    <property type="molecule type" value="Genomic_DNA"/>
</dbReference>
<protein>
    <submittedName>
        <fullName evidence="1">Uncharacterized protein</fullName>
    </submittedName>
</protein>
<dbReference type="PATRIC" id="fig|502682.8.peg.1100"/>
<dbReference type="Proteomes" id="UP000053070">
    <property type="component" value="Unassembled WGS sequence"/>
</dbReference>
<dbReference type="NCBIfam" id="TIGR02453">
    <property type="entry name" value="TIGR02453 family protein"/>
    <property type="match status" value="1"/>
</dbReference>
<evidence type="ECO:0000313" key="1">
    <source>
        <dbReference type="EMBL" id="KLE33365.1"/>
    </source>
</evidence>
<dbReference type="KEGG" id="egn:BMF35_a0075"/>
<dbReference type="OrthoDB" id="9794241at2"/>
<dbReference type="RefSeq" id="WP_047006213.1">
    <property type="nucleotide sequence ID" value="NZ_CP018097.1"/>
</dbReference>
<sequence length="224" mass="25352">MADHGFTQKSFDFSDDLADNNHKEWFHGHQETFEEYVEQPFLELLSELSKRLSDSPVPLRGSAETMFRMNRDVRFTKDKSPYKTSISAVLTPSGTKQENGGLLYVQMGRDGGFCGAGWYKLDAGELKPFRKAMVKDAEAFDDVLAGLEKADRSLTSEESLTAMPRGFEEHSEHRHADHLKLKSLLVSEDLPKTAFNRGESIDRIADLASDAMPFLKWGRETQTR</sequence>
<keyword evidence="2" id="KW-1185">Reference proteome</keyword>
<evidence type="ECO:0000313" key="2">
    <source>
        <dbReference type="Proteomes" id="UP000053070"/>
    </source>
</evidence>
<dbReference type="InterPro" id="IPR015996">
    <property type="entry name" value="UCP028451"/>
</dbReference>
<reference evidence="1 2" key="1">
    <citation type="submission" date="2015-04" db="EMBL/GenBank/DDBJ databases">
        <title>The draft genome sequence of Erythrobacr gangjinensis K7-2.</title>
        <authorList>
            <person name="Zhuang L."/>
            <person name="Liu Y."/>
            <person name="Shao Z."/>
        </authorList>
    </citation>
    <scope>NUCLEOTIDE SEQUENCE [LARGE SCALE GENOMIC DNA]</scope>
    <source>
        <strain evidence="1 2">K7-2</strain>
    </source>
</reference>
<dbReference type="Pfam" id="PF09365">
    <property type="entry name" value="DUF2461"/>
    <property type="match status" value="1"/>
</dbReference>
<accession>A0A0G9MRN0</accession>
<gene>
    <name evidence="1" type="ORF">AAW01_05370</name>
</gene>
<dbReference type="PIRSF" id="PIRSF028451">
    <property type="entry name" value="UCP028451"/>
    <property type="match status" value="1"/>
</dbReference>
<dbReference type="PANTHER" id="PTHR36452:SF1">
    <property type="entry name" value="DUF2461 DOMAIN-CONTAINING PROTEIN"/>
    <property type="match status" value="1"/>
</dbReference>
<comment type="caution">
    <text evidence="1">The sequence shown here is derived from an EMBL/GenBank/DDBJ whole genome shotgun (WGS) entry which is preliminary data.</text>
</comment>
<dbReference type="PANTHER" id="PTHR36452">
    <property type="entry name" value="CHROMOSOME 12, WHOLE GENOME SHOTGUN SEQUENCE"/>
    <property type="match status" value="1"/>
</dbReference>
<organism evidence="1 2">
    <name type="scientific">Aurantiacibacter gangjinensis</name>
    <dbReference type="NCBI Taxonomy" id="502682"/>
    <lineage>
        <taxon>Bacteria</taxon>
        <taxon>Pseudomonadati</taxon>
        <taxon>Pseudomonadota</taxon>
        <taxon>Alphaproteobacteria</taxon>
        <taxon>Sphingomonadales</taxon>
        <taxon>Erythrobacteraceae</taxon>
        <taxon>Aurantiacibacter</taxon>
    </lineage>
</organism>
<proteinExistence type="predicted"/>